<organism evidence="1 2">
    <name type="scientific">Stackebrandtia nassauensis (strain DSM 44728 / CIP 108903 / NRRL B-16338 / NBRC 102104 / LLR-40K-21)</name>
    <dbReference type="NCBI Taxonomy" id="446470"/>
    <lineage>
        <taxon>Bacteria</taxon>
        <taxon>Bacillati</taxon>
        <taxon>Actinomycetota</taxon>
        <taxon>Actinomycetes</taxon>
        <taxon>Glycomycetales</taxon>
        <taxon>Glycomycetaceae</taxon>
        <taxon>Stackebrandtia</taxon>
    </lineage>
</organism>
<dbReference type="AlphaFoldDB" id="D3PZ24"/>
<evidence type="ECO:0000313" key="2">
    <source>
        <dbReference type="Proteomes" id="UP000000844"/>
    </source>
</evidence>
<reference evidence="1 2" key="1">
    <citation type="journal article" date="2009" name="Stand. Genomic Sci.">
        <title>Complete genome sequence of Stackebrandtia nassauensis type strain (LLR-40K-21).</title>
        <authorList>
            <person name="Munk C."/>
            <person name="Lapidus A."/>
            <person name="Copeland A."/>
            <person name="Jando M."/>
            <person name="Mayilraj S."/>
            <person name="Glavina Del Rio T."/>
            <person name="Nolan M."/>
            <person name="Chen F."/>
            <person name="Lucas S."/>
            <person name="Tice H."/>
            <person name="Cheng J.F."/>
            <person name="Han C."/>
            <person name="Detter J.C."/>
            <person name="Bruce D."/>
            <person name="Goodwin L."/>
            <person name="Chain P."/>
            <person name="Pitluck S."/>
            <person name="Goker M."/>
            <person name="Ovchinikova G."/>
            <person name="Pati A."/>
            <person name="Ivanova N."/>
            <person name="Mavromatis K."/>
            <person name="Chen A."/>
            <person name="Palaniappan K."/>
            <person name="Land M."/>
            <person name="Hauser L."/>
            <person name="Chang Y.J."/>
            <person name="Jeffries C.D."/>
            <person name="Bristow J."/>
            <person name="Eisen J.A."/>
            <person name="Markowitz V."/>
            <person name="Hugenholtz P."/>
            <person name="Kyrpides N.C."/>
            <person name="Klenk H.P."/>
        </authorList>
    </citation>
    <scope>NUCLEOTIDE SEQUENCE [LARGE SCALE GENOMIC DNA]</scope>
    <source>
        <strain evidence="2">DSM 44728 / CIP 108903 / NRRL B-16338 / NBRC 102104 / LLR-40K-21</strain>
    </source>
</reference>
<dbReference type="KEGG" id="sna:Snas_5823"/>
<keyword evidence="2" id="KW-1185">Reference proteome</keyword>
<name>D3PZ24_STANL</name>
<dbReference type="RefSeq" id="WP_013021024.1">
    <property type="nucleotide sequence ID" value="NC_013947.1"/>
</dbReference>
<evidence type="ECO:0000313" key="1">
    <source>
        <dbReference type="EMBL" id="ADD45453.1"/>
    </source>
</evidence>
<accession>D3PZ24</accession>
<dbReference type="Proteomes" id="UP000000844">
    <property type="component" value="Chromosome"/>
</dbReference>
<sequence length="178" mass="19599">MPSVRDRLTNLNIVIQSPDRSVRANVTQQRGITVDLDDHVADFHDDATLAEQVESALTGAAQGFAKAAVMIRREAHGGDANPDSPAERKRRELERRMEEVEVSIESPLGHVAIGWLGADAIAVTIKPGSLRKLRVGQLRAEINAAVMGVSVLRQRQGMDIYTSIYGFDRFGKRKDQGR</sequence>
<proteinExistence type="predicted"/>
<protein>
    <submittedName>
        <fullName evidence="1">Uncharacterized protein</fullName>
    </submittedName>
</protein>
<dbReference type="STRING" id="446470.Snas_5823"/>
<gene>
    <name evidence="1" type="ordered locus">Snas_5823</name>
</gene>
<dbReference type="EMBL" id="CP001778">
    <property type="protein sequence ID" value="ADD45453.1"/>
    <property type="molecule type" value="Genomic_DNA"/>
</dbReference>
<dbReference type="HOGENOM" id="CLU_1509694_0_0_11"/>